<sequence length="287" mass="31188">MMVNESATLAALPAPASKIKLVVSDMDGTLLTPEKQVTHHTLAAIDALRQAGVPVCLVSSRPASGIEMYLEATKLDTPYGALNGGSIFNPDHSIRSQLSLTPDVMRDTLDMLKVHDIDAWLFRGRDWLITDIGEAYVEPERRALRQDPTVVPSFDNYLDGVGKITGSTADYEALTRQEMEIGALLDGRASVARSAQWYLDITPLNANKGYALRQLADFYGISPQEVACIGDMNNDLPMFKAAGLTIAMGQADASVKAHAHFITSTNEQEGWSKAIETVILPRATRAD</sequence>
<dbReference type="GO" id="GO:0016791">
    <property type="term" value="F:phosphatase activity"/>
    <property type="evidence" value="ECO:0007669"/>
    <property type="project" value="UniProtKB-ARBA"/>
</dbReference>
<dbReference type="SFLD" id="SFLDS00003">
    <property type="entry name" value="Haloacid_Dehalogenase"/>
    <property type="match status" value="1"/>
</dbReference>
<dbReference type="SFLD" id="SFLDG01140">
    <property type="entry name" value="C2.B:_Phosphomannomutase_and_P"/>
    <property type="match status" value="1"/>
</dbReference>
<accession>A0A0D6N444</accession>
<dbReference type="SUPFAM" id="SSF56784">
    <property type="entry name" value="HAD-like"/>
    <property type="match status" value="1"/>
</dbReference>
<reference evidence="1 3" key="1">
    <citation type="submission" date="2012-11" db="EMBL/GenBank/DDBJ databases">
        <title>Whole genome sequence of Acetobacter cibinongensis 4H-1.</title>
        <authorList>
            <person name="Azuma Y."/>
            <person name="Higashiura N."/>
            <person name="Hirakawa H."/>
            <person name="Matsushita K."/>
        </authorList>
    </citation>
    <scope>NUCLEOTIDE SEQUENCE [LARGE SCALE GENOMIC DNA]</scope>
    <source>
        <strain evidence="1 3">4H-1</strain>
    </source>
</reference>
<dbReference type="InterPro" id="IPR023214">
    <property type="entry name" value="HAD_sf"/>
</dbReference>
<dbReference type="NCBIfam" id="TIGR01484">
    <property type="entry name" value="HAD-SF-IIB"/>
    <property type="match status" value="1"/>
</dbReference>
<dbReference type="Pfam" id="PF08282">
    <property type="entry name" value="Hydrolase_3"/>
    <property type="match status" value="1"/>
</dbReference>
<dbReference type="InterPro" id="IPR006379">
    <property type="entry name" value="HAD-SF_hydro_IIB"/>
</dbReference>
<dbReference type="AlphaFoldDB" id="A0A0D6N444"/>
<organism evidence="1 3">
    <name type="scientific">Acetobacter cibinongensis</name>
    <dbReference type="NCBI Taxonomy" id="146475"/>
    <lineage>
        <taxon>Bacteria</taxon>
        <taxon>Pseudomonadati</taxon>
        <taxon>Pseudomonadota</taxon>
        <taxon>Alphaproteobacteria</taxon>
        <taxon>Acetobacterales</taxon>
        <taxon>Acetobacteraceae</taxon>
        <taxon>Acetobacter</taxon>
    </lineage>
</organism>
<accession>A0A6N3SLW6</accession>
<dbReference type="PANTHER" id="PTHR10000">
    <property type="entry name" value="PHOSPHOSERINE PHOSPHATASE"/>
    <property type="match status" value="1"/>
</dbReference>
<dbReference type="RefSeq" id="WP_048838398.1">
    <property type="nucleotide sequence ID" value="NZ_BAMV01000011.1"/>
</dbReference>
<evidence type="ECO:0000313" key="4">
    <source>
        <dbReference type="Proteomes" id="UP000321891"/>
    </source>
</evidence>
<dbReference type="GO" id="GO:0005829">
    <property type="term" value="C:cytosol"/>
    <property type="evidence" value="ECO:0007669"/>
    <property type="project" value="TreeGrafter"/>
</dbReference>
<dbReference type="Proteomes" id="UP000032671">
    <property type="component" value="Unassembled WGS sequence"/>
</dbReference>
<comment type="caution">
    <text evidence="1">The sequence shown here is derived from an EMBL/GenBank/DDBJ whole genome shotgun (WGS) entry which is preliminary data.</text>
</comment>
<dbReference type="Gene3D" id="3.40.50.1000">
    <property type="entry name" value="HAD superfamily/HAD-like"/>
    <property type="match status" value="1"/>
</dbReference>
<evidence type="ECO:0000313" key="3">
    <source>
        <dbReference type="Proteomes" id="UP000032671"/>
    </source>
</evidence>
<dbReference type="GO" id="GO:0000287">
    <property type="term" value="F:magnesium ion binding"/>
    <property type="evidence" value="ECO:0007669"/>
    <property type="project" value="TreeGrafter"/>
</dbReference>
<dbReference type="STRING" id="1231339.Abci_011_068"/>
<dbReference type="CDD" id="cd07516">
    <property type="entry name" value="HAD_Pase"/>
    <property type="match status" value="1"/>
</dbReference>
<dbReference type="PROSITE" id="PS01228">
    <property type="entry name" value="COF_1"/>
    <property type="match status" value="1"/>
</dbReference>
<gene>
    <name evidence="1" type="ORF">Abci_011_068</name>
    <name evidence="2" type="ORF">ACI01nite_06440</name>
</gene>
<dbReference type="PANTHER" id="PTHR10000:SF8">
    <property type="entry name" value="HAD SUPERFAMILY HYDROLASE-LIKE, TYPE 3"/>
    <property type="match status" value="1"/>
</dbReference>
<dbReference type="EMBL" id="BJVU01000002">
    <property type="protein sequence ID" value="GEL58042.1"/>
    <property type="molecule type" value="Genomic_DNA"/>
</dbReference>
<dbReference type="NCBIfam" id="TIGR00099">
    <property type="entry name" value="Cof-subfamily"/>
    <property type="match status" value="1"/>
</dbReference>
<dbReference type="InterPro" id="IPR036412">
    <property type="entry name" value="HAD-like_sf"/>
</dbReference>
<dbReference type="EMBL" id="BAMV01000011">
    <property type="protein sequence ID" value="GAN60338.1"/>
    <property type="molecule type" value="Genomic_DNA"/>
</dbReference>
<evidence type="ECO:0000313" key="1">
    <source>
        <dbReference type="EMBL" id="GAN60338.1"/>
    </source>
</evidence>
<dbReference type="Proteomes" id="UP000321891">
    <property type="component" value="Unassembled WGS sequence"/>
</dbReference>
<dbReference type="Gene3D" id="3.30.1240.10">
    <property type="match status" value="1"/>
</dbReference>
<protein>
    <submittedName>
        <fullName evidence="1">Hydrolase</fullName>
    </submittedName>
</protein>
<keyword evidence="4" id="KW-1185">Reference proteome</keyword>
<evidence type="ECO:0000313" key="2">
    <source>
        <dbReference type="EMBL" id="GEL58042.1"/>
    </source>
</evidence>
<dbReference type="InterPro" id="IPR000150">
    <property type="entry name" value="Cof"/>
</dbReference>
<keyword evidence="1" id="KW-0378">Hydrolase</keyword>
<proteinExistence type="predicted"/>
<name>A0A0D6N444_9PROT</name>
<reference evidence="2 4" key="2">
    <citation type="submission" date="2019-07" db="EMBL/GenBank/DDBJ databases">
        <title>Whole genome shotgun sequence of Acetobacter cibinongensis NBRC 16605.</title>
        <authorList>
            <person name="Hosoyama A."/>
            <person name="Uohara A."/>
            <person name="Ohji S."/>
            <person name="Ichikawa N."/>
        </authorList>
    </citation>
    <scope>NUCLEOTIDE SEQUENCE [LARGE SCALE GENOMIC DNA]</scope>
    <source>
        <strain evidence="2 4">NBRC 16605</strain>
    </source>
</reference>